<reference evidence="1 2" key="1">
    <citation type="journal article" date="2019" name="Genome Biol. Evol.">
        <title>Insights into the evolution of the New World diploid cottons (Gossypium, subgenus Houzingenia) based on genome sequencing.</title>
        <authorList>
            <person name="Grover C.E."/>
            <person name="Arick M.A. 2nd"/>
            <person name="Thrash A."/>
            <person name="Conover J.L."/>
            <person name="Sanders W.S."/>
            <person name="Peterson D.G."/>
            <person name="Frelichowski J.E."/>
            <person name="Scheffler J.A."/>
            <person name="Scheffler B.E."/>
            <person name="Wendel J.F."/>
        </authorList>
    </citation>
    <scope>NUCLEOTIDE SEQUENCE [LARGE SCALE GENOMIC DNA]</scope>
    <source>
        <strain evidence="1">0</strain>
        <tissue evidence="1">Leaf</tissue>
    </source>
</reference>
<sequence>MRFNLERVTKRFTKSLKKSMERQYFMPLSSTCRLQPCGYHHFLLQVLLQGCGVTKSTGKRRTFISWR</sequence>
<name>A0A7J9HR11_9ROSI</name>
<keyword evidence="2" id="KW-1185">Reference proteome</keyword>
<organism evidence="1 2">
    <name type="scientific">Gossypium harknessii</name>
    <dbReference type="NCBI Taxonomy" id="34285"/>
    <lineage>
        <taxon>Eukaryota</taxon>
        <taxon>Viridiplantae</taxon>
        <taxon>Streptophyta</taxon>
        <taxon>Embryophyta</taxon>
        <taxon>Tracheophyta</taxon>
        <taxon>Spermatophyta</taxon>
        <taxon>Magnoliopsida</taxon>
        <taxon>eudicotyledons</taxon>
        <taxon>Gunneridae</taxon>
        <taxon>Pentapetalae</taxon>
        <taxon>rosids</taxon>
        <taxon>malvids</taxon>
        <taxon>Malvales</taxon>
        <taxon>Malvaceae</taxon>
        <taxon>Malvoideae</taxon>
        <taxon>Gossypium</taxon>
    </lineage>
</organism>
<dbReference type="EMBL" id="JABFAD010000011">
    <property type="protein sequence ID" value="MBA0812300.1"/>
    <property type="molecule type" value="Genomic_DNA"/>
</dbReference>
<proteinExistence type="predicted"/>
<gene>
    <name evidence="1" type="ORF">Gohar_026279</name>
</gene>
<protein>
    <submittedName>
        <fullName evidence="1">Uncharacterized protein</fullName>
    </submittedName>
</protein>
<evidence type="ECO:0000313" key="1">
    <source>
        <dbReference type="EMBL" id="MBA0812300.1"/>
    </source>
</evidence>
<dbReference type="AlphaFoldDB" id="A0A7J9HR11"/>
<evidence type="ECO:0000313" key="2">
    <source>
        <dbReference type="Proteomes" id="UP000593560"/>
    </source>
</evidence>
<dbReference type="Proteomes" id="UP000593560">
    <property type="component" value="Unassembled WGS sequence"/>
</dbReference>
<comment type="caution">
    <text evidence="1">The sequence shown here is derived from an EMBL/GenBank/DDBJ whole genome shotgun (WGS) entry which is preliminary data.</text>
</comment>
<accession>A0A7J9HR11</accession>